<evidence type="ECO:0000256" key="6">
    <source>
        <dbReference type="PROSITE-ProRule" id="PRU01024"/>
    </source>
</evidence>
<keyword evidence="1" id="KW-0004">4Fe-4S</keyword>
<keyword evidence="2 6" id="KW-0489">Methyltransferase</keyword>
<dbReference type="PANTHER" id="PTHR11061">
    <property type="entry name" value="RNA M5U METHYLTRANSFERASE"/>
    <property type="match status" value="1"/>
</dbReference>
<keyword evidence="5" id="KW-0411">Iron-sulfur</keyword>
<dbReference type="InterPro" id="IPR030390">
    <property type="entry name" value="MeTrfase_TrmA_AS"/>
</dbReference>
<dbReference type="PANTHER" id="PTHR11061:SF49">
    <property type="entry name" value="23S RRNA (URACIL(1939)-C(5))-METHYLTRANSFERASE RLMD"/>
    <property type="match status" value="1"/>
</dbReference>
<keyword evidence="9" id="KW-1185">Reference proteome</keyword>
<evidence type="ECO:0000256" key="4">
    <source>
        <dbReference type="ARBA" id="ARBA00022691"/>
    </source>
</evidence>
<keyword evidence="4 6" id="KW-0949">S-adenosyl-L-methionine</keyword>
<reference evidence="8" key="1">
    <citation type="submission" date="2021-02" db="EMBL/GenBank/DDBJ databases">
        <title>Skermanella TT6 skin isolate.</title>
        <authorList>
            <person name="Lee K."/>
            <person name="Ganzorig M."/>
        </authorList>
    </citation>
    <scope>NUCLEOTIDE SEQUENCE</scope>
    <source>
        <strain evidence="8">TT6</strain>
    </source>
</reference>
<dbReference type="SUPFAM" id="SSF53335">
    <property type="entry name" value="S-adenosyl-L-methionine-dependent methyltransferases"/>
    <property type="match status" value="1"/>
</dbReference>
<dbReference type="GO" id="GO:0008168">
    <property type="term" value="F:methyltransferase activity"/>
    <property type="evidence" value="ECO:0007669"/>
    <property type="project" value="UniProtKB-KW"/>
</dbReference>
<dbReference type="SUPFAM" id="SSF50249">
    <property type="entry name" value="Nucleic acid-binding proteins"/>
    <property type="match status" value="1"/>
</dbReference>
<dbReference type="Gene3D" id="3.40.50.150">
    <property type="entry name" value="Vaccinia Virus protein VP39"/>
    <property type="match status" value="1"/>
</dbReference>
<dbReference type="EMBL" id="CP067420">
    <property type="protein sequence ID" value="QQP89746.1"/>
    <property type="molecule type" value="Genomic_DNA"/>
</dbReference>
<dbReference type="PROSITE" id="PS51687">
    <property type="entry name" value="SAM_MT_RNA_M5U"/>
    <property type="match status" value="1"/>
</dbReference>
<evidence type="ECO:0000313" key="8">
    <source>
        <dbReference type="EMBL" id="QQP89746.1"/>
    </source>
</evidence>
<evidence type="ECO:0000256" key="1">
    <source>
        <dbReference type="ARBA" id="ARBA00022485"/>
    </source>
</evidence>
<feature type="active site" description="Nucleophile" evidence="6">
    <location>
        <position position="398"/>
    </location>
</feature>
<feature type="binding site" evidence="6">
    <location>
        <position position="303"/>
    </location>
    <ligand>
        <name>S-adenosyl-L-methionine</name>
        <dbReference type="ChEBI" id="CHEBI:59789"/>
    </ligand>
</feature>
<sequence length="440" mass="45690">MARRPQQRHRRRRAASASGAPVLLEIREIGARGDGLAEHDGRRVYVPLTVAGDRVRAALGEPRGDGVAATLLEVTEPGPDRAAPPCRHFGTCGGCALQHVGDQAYGAWKRAQVSSALARAGLAGAEVAPTVRTPAASRRRATFAATRRGSRCVLGFNERSSHRISAVTGCLVVEPAILELLAPLEALACAILQDGESADISVAVLDGGIDLVLTGCPEPGLDARERMAAFAETHDIGRLSWRRSAAAPAEPVAARRALHARFGGVAVPVEPGAFLQASAAGEAALVEAVLAGVGAAARVADLFAGLGTFSFPIASRPVPETAVHAVEGDASAHAALGAAGRGRAGVTAERRDLFADPLSADELSRFDAVIFDPPRAGARAQSVQLAGSAVPTVVGVSCNPATFARDARTLVDGGYRLERVTPIDQFLWSSHVELVGVFRR</sequence>
<evidence type="ECO:0000313" key="9">
    <source>
        <dbReference type="Proteomes" id="UP000595197"/>
    </source>
</evidence>
<feature type="binding site" evidence="6">
    <location>
        <position position="372"/>
    </location>
    <ligand>
        <name>S-adenosyl-L-methionine</name>
        <dbReference type="ChEBI" id="CHEBI:59789"/>
    </ligand>
</feature>
<dbReference type="Gene3D" id="2.40.50.140">
    <property type="entry name" value="Nucleic acid-binding proteins"/>
    <property type="match status" value="1"/>
</dbReference>
<accession>A0ABX7B9I6</accession>
<evidence type="ECO:0000256" key="5">
    <source>
        <dbReference type="ARBA" id="ARBA00023014"/>
    </source>
</evidence>
<evidence type="ECO:0000256" key="3">
    <source>
        <dbReference type="ARBA" id="ARBA00022679"/>
    </source>
</evidence>
<dbReference type="InterPro" id="IPR012340">
    <property type="entry name" value="NA-bd_OB-fold"/>
</dbReference>
<comment type="similarity">
    <text evidence="6">Belongs to the class I-like SAM-binding methyltransferase superfamily. RNA M5U methyltransferase family.</text>
</comment>
<gene>
    <name evidence="8" type="ORF">IGS68_00175</name>
</gene>
<name>A0ABX7B9I6_9PROT</name>
<keyword evidence="3 6" id="KW-0808">Transferase</keyword>
<feature type="binding site" evidence="6">
    <location>
        <position position="327"/>
    </location>
    <ligand>
        <name>S-adenosyl-L-methionine</name>
        <dbReference type="ChEBI" id="CHEBI:59789"/>
    </ligand>
</feature>
<evidence type="ECO:0000256" key="7">
    <source>
        <dbReference type="PROSITE-ProRule" id="PRU10015"/>
    </source>
</evidence>
<protein>
    <submittedName>
        <fullName evidence="8">Class I SAM-dependent RNA methyltransferase</fullName>
    </submittedName>
</protein>
<dbReference type="Pfam" id="PF05958">
    <property type="entry name" value="tRNA_U5-meth_tr"/>
    <property type="match status" value="1"/>
</dbReference>
<organism evidence="8 9">
    <name type="scientific">Skermanella cutis</name>
    <dbReference type="NCBI Taxonomy" id="2775420"/>
    <lineage>
        <taxon>Bacteria</taxon>
        <taxon>Pseudomonadati</taxon>
        <taxon>Pseudomonadota</taxon>
        <taxon>Alphaproteobacteria</taxon>
        <taxon>Rhodospirillales</taxon>
        <taxon>Azospirillaceae</taxon>
        <taxon>Skermanella</taxon>
    </lineage>
</organism>
<dbReference type="InterPro" id="IPR029063">
    <property type="entry name" value="SAM-dependent_MTases_sf"/>
</dbReference>
<feature type="binding site" evidence="6">
    <location>
        <position position="276"/>
    </location>
    <ligand>
        <name>S-adenosyl-L-methionine</name>
        <dbReference type="ChEBI" id="CHEBI:59789"/>
    </ligand>
</feature>
<dbReference type="PROSITE" id="PS01230">
    <property type="entry name" value="TRMA_1"/>
    <property type="match status" value="1"/>
</dbReference>
<proteinExistence type="inferred from homology"/>
<evidence type="ECO:0000256" key="2">
    <source>
        <dbReference type="ARBA" id="ARBA00022603"/>
    </source>
</evidence>
<keyword evidence="1" id="KW-0408">Iron</keyword>
<dbReference type="Gene3D" id="2.40.50.1070">
    <property type="match status" value="1"/>
</dbReference>
<dbReference type="InterPro" id="IPR010280">
    <property type="entry name" value="U5_MeTrfase_fam"/>
</dbReference>
<feature type="active site" evidence="7">
    <location>
        <position position="398"/>
    </location>
</feature>
<dbReference type="RefSeq" id="WP_201076350.1">
    <property type="nucleotide sequence ID" value="NZ_CP067420.1"/>
</dbReference>
<keyword evidence="1" id="KW-0479">Metal-binding</keyword>
<dbReference type="Proteomes" id="UP000595197">
    <property type="component" value="Chromosome"/>
</dbReference>
<dbReference type="GO" id="GO:0032259">
    <property type="term" value="P:methylation"/>
    <property type="evidence" value="ECO:0007669"/>
    <property type="project" value="UniProtKB-KW"/>
</dbReference>